<feature type="transmembrane region" description="Helical" evidence="2">
    <location>
        <begin position="37"/>
        <end position="57"/>
    </location>
</feature>
<keyword evidence="2" id="KW-1133">Transmembrane helix</keyword>
<evidence type="ECO:0000256" key="1">
    <source>
        <dbReference type="SAM" id="MobiDB-lite"/>
    </source>
</evidence>
<feature type="compositionally biased region" description="Basic and acidic residues" evidence="1">
    <location>
        <begin position="16"/>
        <end position="31"/>
    </location>
</feature>
<evidence type="ECO:0000256" key="2">
    <source>
        <dbReference type="SAM" id="Phobius"/>
    </source>
</evidence>
<comment type="caution">
    <text evidence="3">The sequence shown here is derived from an EMBL/GenBank/DDBJ whole genome shotgun (WGS) entry which is preliminary data.</text>
</comment>
<dbReference type="Proteomes" id="UP001172708">
    <property type="component" value="Unassembled WGS sequence"/>
</dbReference>
<protein>
    <submittedName>
        <fullName evidence="3">Uncharacterized protein</fullName>
    </submittedName>
</protein>
<keyword evidence="4" id="KW-1185">Reference proteome</keyword>
<gene>
    <name evidence="3" type="ORF">QQX02_02480</name>
</gene>
<feature type="transmembrane region" description="Helical" evidence="2">
    <location>
        <begin position="223"/>
        <end position="242"/>
    </location>
</feature>
<organism evidence="3 4">
    <name type="scientific">Demequina muriae</name>
    <dbReference type="NCBI Taxonomy" id="3051664"/>
    <lineage>
        <taxon>Bacteria</taxon>
        <taxon>Bacillati</taxon>
        <taxon>Actinomycetota</taxon>
        <taxon>Actinomycetes</taxon>
        <taxon>Micrococcales</taxon>
        <taxon>Demequinaceae</taxon>
        <taxon>Demequina</taxon>
    </lineage>
</organism>
<evidence type="ECO:0000313" key="4">
    <source>
        <dbReference type="Proteomes" id="UP001172708"/>
    </source>
</evidence>
<feature type="transmembrane region" description="Helical" evidence="2">
    <location>
        <begin position="249"/>
        <end position="269"/>
    </location>
</feature>
<dbReference type="EMBL" id="JAUHQA010000001">
    <property type="protein sequence ID" value="MDN4479792.1"/>
    <property type="molecule type" value="Genomic_DNA"/>
</dbReference>
<sequence length="331" mass="33979">MTPDPENGSPAPSHTAEGRDAVERPPAHGEPARPLPAASAVLAGVASAALGLAPWLVTGMTLPLQNIWETDTLPEEMPLALLPLSQYYLVASVAMVVMGSAFAGALARLAASIGRPVRLWLVGAGAAAVQVVALVQTAAVLQGGLEDSTRALVYLLGMIAGVSVGIVVGLLVMTGLARAGTAGTTVAITFAALALAQWLPTLIQPIGAMPSYDTPQLVYDTVRWLPVLIVAVAVGWCGVMTVRRALASVVSLLALWIVPAVVVAFTYAVGSRIYLQDPSELIPAGTHVFRSALTSAGTPQHMLVAVVVAIMVGIVLVAARSMRDTPAPGAD</sequence>
<evidence type="ECO:0000313" key="3">
    <source>
        <dbReference type="EMBL" id="MDN4479792.1"/>
    </source>
</evidence>
<reference evidence="3" key="1">
    <citation type="submission" date="2023-06" db="EMBL/GenBank/DDBJ databases">
        <title>Egi l300058.</title>
        <authorList>
            <person name="Gao L."/>
            <person name="Fang B.-Z."/>
            <person name="Li W.-J."/>
        </authorList>
    </citation>
    <scope>NUCLEOTIDE SEQUENCE</scope>
    <source>
        <strain evidence="3">EGI L300058</strain>
    </source>
</reference>
<keyword evidence="2" id="KW-0812">Transmembrane</keyword>
<name>A0ABT8GED5_9MICO</name>
<feature type="transmembrane region" description="Helical" evidence="2">
    <location>
        <begin position="185"/>
        <end position="203"/>
    </location>
</feature>
<proteinExistence type="predicted"/>
<feature type="transmembrane region" description="Helical" evidence="2">
    <location>
        <begin position="87"/>
        <end position="107"/>
    </location>
</feature>
<keyword evidence="2" id="KW-0472">Membrane</keyword>
<feature type="transmembrane region" description="Helical" evidence="2">
    <location>
        <begin position="301"/>
        <end position="319"/>
    </location>
</feature>
<feature type="transmembrane region" description="Helical" evidence="2">
    <location>
        <begin position="119"/>
        <end position="139"/>
    </location>
</feature>
<feature type="region of interest" description="Disordered" evidence="1">
    <location>
        <begin position="1"/>
        <end position="34"/>
    </location>
</feature>
<dbReference type="RefSeq" id="WP_301141001.1">
    <property type="nucleotide sequence ID" value="NZ_JAUHQA010000001.1"/>
</dbReference>
<feature type="transmembrane region" description="Helical" evidence="2">
    <location>
        <begin position="151"/>
        <end position="173"/>
    </location>
</feature>
<accession>A0ABT8GED5</accession>